<gene>
    <name evidence="2" type="ORF">C0J50_12117</name>
</gene>
<dbReference type="Pfam" id="PF05699">
    <property type="entry name" value="Dimer_Tnp_hAT"/>
    <property type="match status" value="1"/>
</dbReference>
<feature type="non-terminal residue" evidence="2">
    <location>
        <position position="1"/>
    </location>
</feature>
<sequence length="114" mass="12999">PETAPQEVQLELIDLQSDSVLKEKFSSLELNDFYAAFNEAMFPNLWKTAQKMPTLFGSTFICEQTFSVININKTPHRCRLSDQHLGSIMRNATTKLSPDFNKLAKQGVQQHCSY</sequence>
<keyword evidence="3" id="KW-1185">Reference proteome</keyword>
<protein>
    <submittedName>
        <fullName evidence="2">General transcription factor II-I repeat domain-containing protein 2-like</fullName>
    </submittedName>
</protein>
<evidence type="ECO:0000313" key="2">
    <source>
        <dbReference type="EMBL" id="KAI5609624.1"/>
    </source>
</evidence>
<dbReference type="GO" id="GO:0046983">
    <property type="term" value="F:protein dimerization activity"/>
    <property type="evidence" value="ECO:0007669"/>
    <property type="project" value="InterPro"/>
</dbReference>
<name>A0AAD5A5G2_SILAS</name>
<reference evidence="2" key="1">
    <citation type="submission" date="2018-07" db="EMBL/GenBank/DDBJ databases">
        <title>Comparative genomics of catfishes provides insights into carnivory and benthic adaptation.</title>
        <authorList>
            <person name="Zhang Y."/>
            <person name="Wang D."/>
            <person name="Peng Z."/>
            <person name="Zheng S."/>
            <person name="Shao F."/>
            <person name="Tao W."/>
        </authorList>
    </citation>
    <scope>NUCLEOTIDE SEQUENCE</scope>
    <source>
        <strain evidence="2">Chongqing</strain>
    </source>
</reference>
<dbReference type="PANTHER" id="PTHR45913:SF5">
    <property type="entry name" value="GENERAL TRANSCRIPTION FACTOR II-I REPEAT DOMAIN-CONTAINING PROTEIN 2A-LIKE PROTEIN"/>
    <property type="match status" value="1"/>
</dbReference>
<feature type="domain" description="HAT C-terminal dimerisation" evidence="1">
    <location>
        <begin position="13"/>
        <end position="89"/>
    </location>
</feature>
<dbReference type="EMBL" id="MU576366">
    <property type="protein sequence ID" value="KAI5609624.1"/>
    <property type="molecule type" value="Genomic_DNA"/>
</dbReference>
<dbReference type="Proteomes" id="UP001205998">
    <property type="component" value="Unassembled WGS sequence"/>
</dbReference>
<accession>A0AAD5A5G2</accession>
<organism evidence="2 3">
    <name type="scientific">Silurus asotus</name>
    <name type="common">Amur catfish</name>
    <name type="synonym">Parasilurus asotus</name>
    <dbReference type="NCBI Taxonomy" id="30991"/>
    <lineage>
        <taxon>Eukaryota</taxon>
        <taxon>Metazoa</taxon>
        <taxon>Chordata</taxon>
        <taxon>Craniata</taxon>
        <taxon>Vertebrata</taxon>
        <taxon>Euteleostomi</taxon>
        <taxon>Actinopterygii</taxon>
        <taxon>Neopterygii</taxon>
        <taxon>Teleostei</taxon>
        <taxon>Ostariophysi</taxon>
        <taxon>Siluriformes</taxon>
        <taxon>Siluridae</taxon>
        <taxon>Silurus</taxon>
    </lineage>
</organism>
<comment type="caution">
    <text evidence="2">The sequence shown here is derived from an EMBL/GenBank/DDBJ whole genome shotgun (WGS) entry which is preliminary data.</text>
</comment>
<evidence type="ECO:0000259" key="1">
    <source>
        <dbReference type="Pfam" id="PF05699"/>
    </source>
</evidence>
<dbReference type="PANTHER" id="PTHR45913">
    <property type="entry name" value="EPM2A-INTERACTING PROTEIN 1"/>
    <property type="match status" value="1"/>
</dbReference>
<dbReference type="AlphaFoldDB" id="A0AAD5A5G2"/>
<proteinExistence type="predicted"/>
<dbReference type="InterPro" id="IPR008906">
    <property type="entry name" value="HATC_C_dom"/>
</dbReference>
<evidence type="ECO:0000313" key="3">
    <source>
        <dbReference type="Proteomes" id="UP001205998"/>
    </source>
</evidence>